<keyword evidence="1" id="KW-0862">Zinc</keyword>
<proteinExistence type="predicted"/>
<keyword evidence="1" id="KW-0479">Metal-binding</keyword>
<evidence type="ECO:0000259" key="3">
    <source>
        <dbReference type="PROSITE" id="PS50966"/>
    </source>
</evidence>
<accession>A0ABQ3UP00</accession>
<sequence>MEHVVPGALRRLRATDIISMAGLAAATRGQEYARLDAVQATRRDEGRLSGIVEIAASSASEPGPEEEDAFSFPEPDAGSHYVTVELQGAMQWQSSCTCEAPSTALCEHAAALLYEWLAHPGLFRPLAAQAAMENRPQKERLQDLVNDAVAAQLPTSKAPREKPSSRTGGAFRPILPPQHTLVQVGGMQNILPQLGISELRSIARAYAITAGNMNKPQLIEVLLEQVARPETVKKVAASLEKTLRQFLAAITLYGSAIPDEELRALYDRFSLGQPAHYQQALVSLQSEGLLFRTSLNSVSLARGAQGSGQLEIGWFVPLEVRAALKVTVPMTPYTLPAGAQEGSERGDQPRVRSMEPLRLLSELLLLARLLDGTSLDEESAWLDFSDTLLAEFTGTTRASDGSFLLQSTSDQPPESLIARLRERLPRSRTFLRFALRLLRGGNMLQRADDDRNRLHIADSLAEKLLGEAQVQEAQELFMLWLKHSSTDELLGLREDGVDLRCRANALRQPVLRMGELEIENSEARQLLVSLLAQVTPGQWMHFGAFARFVYRLNPLFLQRRQRYFASPHWWLEDDNPDKPLKPSQFKDWQRAEYHYLAQLIQGPLYWWGICDIVSAPDGALLAFRLTPLGCWLLQGNGVPGELERGRRRRLTRLLVVVDAQEVLVPAHPAAWNLIKVLERFAQATGIQRSYLRYRFTPQALSKALRAGEDTNALFKILRLLAQRQPELADALAQVTARLERLQKSYGQVRFYTHVPLLEVADQVVMRELEATTSLNEVVARPLSETMALLHEGGAARLSDELKRRGNAPLVHEKDNYEAS</sequence>
<feature type="domain" description="SWIM-type" evidence="3">
    <location>
        <begin position="80"/>
        <end position="117"/>
    </location>
</feature>
<comment type="caution">
    <text evidence="4">The sequence shown here is derived from an EMBL/GenBank/DDBJ whole genome shotgun (WGS) entry which is preliminary data.</text>
</comment>
<protein>
    <recommendedName>
        <fullName evidence="3">SWIM-type domain-containing protein</fullName>
    </recommendedName>
</protein>
<dbReference type="RefSeq" id="WP_201370849.1">
    <property type="nucleotide sequence ID" value="NZ_BNJG01000001.1"/>
</dbReference>
<keyword evidence="1" id="KW-0863">Zinc-finger</keyword>
<reference evidence="4 5" key="1">
    <citation type="journal article" date="2021" name="Int. J. Syst. Evol. Microbiol.">
        <title>Reticulibacter mediterranei gen. nov., sp. nov., within the new family Reticulibacteraceae fam. nov., and Ktedonospora formicarum gen. nov., sp. nov., Ktedonobacter robiniae sp. nov., Dictyobacter formicarum sp. nov. and Dictyobacter arantiisoli sp. nov., belonging to the class Ktedonobacteria.</title>
        <authorList>
            <person name="Yabe S."/>
            <person name="Zheng Y."/>
            <person name="Wang C.M."/>
            <person name="Sakai Y."/>
            <person name="Abe K."/>
            <person name="Yokota A."/>
            <person name="Donadio S."/>
            <person name="Cavaletti L."/>
            <person name="Monciardini P."/>
        </authorList>
    </citation>
    <scope>NUCLEOTIDE SEQUENCE [LARGE SCALE GENOMIC DNA]</scope>
    <source>
        <strain evidence="4 5">SOSP1-30</strain>
    </source>
</reference>
<keyword evidence="5" id="KW-1185">Reference proteome</keyword>
<evidence type="ECO:0000313" key="4">
    <source>
        <dbReference type="EMBL" id="GHO54100.1"/>
    </source>
</evidence>
<dbReference type="InterPro" id="IPR007527">
    <property type="entry name" value="Znf_SWIM"/>
</dbReference>
<name>A0ABQ3UP00_9CHLR</name>
<dbReference type="PROSITE" id="PS50966">
    <property type="entry name" value="ZF_SWIM"/>
    <property type="match status" value="1"/>
</dbReference>
<evidence type="ECO:0000256" key="2">
    <source>
        <dbReference type="SAM" id="MobiDB-lite"/>
    </source>
</evidence>
<feature type="region of interest" description="Disordered" evidence="2">
    <location>
        <begin position="57"/>
        <end position="76"/>
    </location>
</feature>
<evidence type="ECO:0000256" key="1">
    <source>
        <dbReference type="PROSITE-ProRule" id="PRU00325"/>
    </source>
</evidence>
<dbReference type="Proteomes" id="UP000654345">
    <property type="component" value="Unassembled WGS sequence"/>
</dbReference>
<dbReference type="Pfam" id="PF13625">
    <property type="entry name" value="Helicase_C_3"/>
    <property type="match status" value="1"/>
</dbReference>
<organism evidence="4 5">
    <name type="scientific">Ktedonobacter robiniae</name>
    <dbReference type="NCBI Taxonomy" id="2778365"/>
    <lineage>
        <taxon>Bacteria</taxon>
        <taxon>Bacillati</taxon>
        <taxon>Chloroflexota</taxon>
        <taxon>Ktedonobacteria</taxon>
        <taxon>Ktedonobacterales</taxon>
        <taxon>Ktedonobacteraceae</taxon>
        <taxon>Ktedonobacter</taxon>
    </lineage>
</organism>
<dbReference type="EMBL" id="BNJG01000001">
    <property type="protein sequence ID" value="GHO54100.1"/>
    <property type="molecule type" value="Genomic_DNA"/>
</dbReference>
<gene>
    <name evidence="4" type="ORF">KSB_25750</name>
</gene>
<evidence type="ECO:0000313" key="5">
    <source>
        <dbReference type="Proteomes" id="UP000654345"/>
    </source>
</evidence>
<dbReference type="InterPro" id="IPR032830">
    <property type="entry name" value="XPB/Ssl2_N"/>
</dbReference>